<accession>A0A2S5Y9A1</accession>
<evidence type="ECO:0000313" key="3">
    <source>
        <dbReference type="Proteomes" id="UP000237966"/>
    </source>
</evidence>
<comment type="caution">
    <text evidence="2">The sequence shown here is derived from an EMBL/GenBank/DDBJ whole genome shotgun (WGS) entry which is preliminary data.</text>
</comment>
<sequence>MTEEAGGSVVDPGNTGGKTGDLQSTITKETFERLTTALPKEKPTTVLYQITMYDRGTREQQQQGYQKLADQVAGVGAKLVIVSTQPVEDSFMDSYRDQAATTMDSARTVAEKSGGKVRVLDASQLWGTDPNAKQAMRAEDATHNCQQGAAAFAAWFTKAFADLGGPQAVAPEKWATGDWTGNEHFASYNCAAGGK</sequence>
<protein>
    <recommendedName>
        <fullName evidence="4">SGNH domain-containing protein</fullName>
    </recommendedName>
</protein>
<evidence type="ECO:0008006" key="4">
    <source>
        <dbReference type="Google" id="ProtNLM"/>
    </source>
</evidence>
<evidence type="ECO:0000256" key="1">
    <source>
        <dbReference type="SAM" id="MobiDB-lite"/>
    </source>
</evidence>
<dbReference type="SUPFAM" id="SSF52266">
    <property type="entry name" value="SGNH hydrolase"/>
    <property type="match status" value="1"/>
</dbReference>
<dbReference type="AlphaFoldDB" id="A0A2S5Y9A1"/>
<organism evidence="2 3">
    <name type="scientific">Rathayibacter toxicus</name>
    <dbReference type="NCBI Taxonomy" id="145458"/>
    <lineage>
        <taxon>Bacteria</taxon>
        <taxon>Bacillati</taxon>
        <taxon>Actinomycetota</taxon>
        <taxon>Actinomycetes</taxon>
        <taxon>Micrococcales</taxon>
        <taxon>Microbacteriaceae</taxon>
        <taxon>Rathayibacter</taxon>
    </lineage>
</organism>
<dbReference type="RefSeq" id="WP_051210320.1">
    <property type="nucleotide sequence ID" value="NZ_CP037977.1"/>
</dbReference>
<proteinExistence type="predicted"/>
<name>A0A2S5Y9A1_9MICO</name>
<dbReference type="EMBL" id="PSWU01000004">
    <property type="protein sequence ID" value="PPI16499.1"/>
    <property type="molecule type" value="Genomic_DNA"/>
</dbReference>
<dbReference type="OrthoDB" id="3615791at2"/>
<dbReference type="InterPro" id="IPR036514">
    <property type="entry name" value="SGNH_hydro_sf"/>
</dbReference>
<gene>
    <name evidence="2" type="ORF">C5C51_03655</name>
</gene>
<dbReference type="Gene3D" id="3.40.50.1110">
    <property type="entry name" value="SGNH hydrolase"/>
    <property type="match status" value="1"/>
</dbReference>
<dbReference type="Proteomes" id="UP000237966">
    <property type="component" value="Unassembled WGS sequence"/>
</dbReference>
<evidence type="ECO:0000313" key="2">
    <source>
        <dbReference type="EMBL" id="PPI16499.1"/>
    </source>
</evidence>
<feature type="region of interest" description="Disordered" evidence="1">
    <location>
        <begin position="1"/>
        <end position="25"/>
    </location>
</feature>
<reference evidence="2 3" key="1">
    <citation type="submission" date="2018-02" db="EMBL/GenBank/DDBJ databases">
        <title>Bacteriophage NCPPB3778 and a type I-E CRISPR drive the evolution of the US Biological Select Agent, Rathayibacter toxicus.</title>
        <authorList>
            <person name="Davis E.W.II."/>
            <person name="Tabima J.F."/>
            <person name="Weisberg A.J."/>
            <person name="Lopes L.D."/>
            <person name="Wiseman M.S."/>
            <person name="Wiseman M.S."/>
            <person name="Pupko T."/>
            <person name="Belcher M.S."/>
            <person name="Sechler A.J."/>
            <person name="Tancos M.A."/>
            <person name="Schroeder B.K."/>
            <person name="Murray T.D."/>
            <person name="Luster D.G."/>
            <person name="Schneider W.L."/>
            <person name="Rogers E."/>
            <person name="Andreote F.D."/>
            <person name="Grunwald N.J."/>
            <person name="Putnam M.L."/>
            <person name="Chang J.H."/>
        </authorList>
    </citation>
    <scope>NUCLEOTIDE SEQUENCE [LARGE SCALE GENOMIC DNA]</scope>
    <source>
        <strain evidence="2 3">FH99</strain>
    </source>
</reference>